<dbReference type="EMBL" id="JAFIRN010000013">
    <property type="protein sequence ID" value="KAG5837529.1"/>
    <property type="molecule type" value="Genomic_DNA"/>
</dbReference>
<dbReference type="AlphaFoldDB" id="A0A9D3LV24"/>
<gene>
    <name evidence="15" type="ORF">ANANG_G00240270</name>
</gene>
<dbReference type="PRINTS" id="PR00237">
    <property type="entry name" value="GPCRRHODOPSN"/>
</dbReference>
<reference evidence="15" key="1">
    <citation type="submission" date="2021-01" db="EMBL/GenBank/DDBJ databases">
        <title>A chromosome-scale assembly of European eel, Anguilla anguilla.</title>
        <authorList>
            <person name="Henkel C."/>
            <person name="Jong-Raadsen S.A."/>
            <person name="Dufour S."/>
            <person name="Weltzien F.-A."/>
            <person name="Palstra A.P."/>
            <person name="Pelster B."/>
            <person name="Spaink H.P."/>
            <person name="Van Den Thillart G.E."/>
            <person name="Jansen H."/>
            <person name="Zahm M."/>
            <person name="Klopp C."/>
            <person name="Cedric C."/>
            <person name="Louis A."/>
            <person name="Berthelot C."/>
            <person name="Parey E."/>
            <person name="Roest Crollius H."/>
            <person name="Montfort J."/>
            <person name="Robinson-Rechavi M."/>
            <person name="Bucao C."/>
            <person name="Bouchez O."/>
            <person name="Gislard M."/>
            <person name="Lluch J."/>
            <person name="Milhes M."/>
            <person name="Lampietro C."/>
            <person name="Lopez Roques C."/>
            <person name="Donnadieu C."/>
            <person name="Braasch I."/>
            <person name="Desvignes T."/>
            <person name="Postlethwait J."/>
            <person name="Bobe J."/>
            <person name="Guiguen Y."/>
            <person name="Dirks R."/>
        </authorList>
    </citation>
    <scope>NUCLEOTIDE SEQUENCE</scope>
    <source>
        <strain evidence="15">Tag_6206</strain>
        <tissue evidence="15">Liver</tissue>
    </source>
</reference>
<keyword evidence="6 13" id="KW-1133">Transmembrane helix</keyword>
<proteinExistence type="predicted"/>
<evidence type="ECO:0000256" key="1">
    <source>
        <dbReference type="ARBA" id="ARBA00004651"/>
    </source>
</evidence>
<feature type="transmembrane region" description="Helical" evidence="13">
    <location>
        <begin position="382"/>
        <end position="407"/>
    </location>
</feature>
<feature type="transmembrane region" description="Helical" evidence="13">
    <location>
        <begin position="442"/>
        <end position="464"/>
    </location>
</feature>
<keyword evidence="10" id="KW-0675">Receptor</keyword>
<evidence type="ECO:0000256" key="6">
    <source>
        <dbReference type="ARBA" id="ARBA00022989"/>
    </source>
</evidence>
<accession>A0A9D3LV24</accession>
<dbReference type="SMART" id="SM01381">
    <property type="entry name" value="7TM_GPCR_Srsx"/>
    <property type="match status" value="1"/>
</dbReference>
<feature type="domain" description="G-protein coupled receptors family 1 profile" evidence="14">
    <location>
        <begin position="282"/>
        <end position="533"/>
    </location>
</feature>
<dbReference type="PANTHER" id="PTHR24242:SF359">
    <property type="entry name" value="ODORANT RECEPTOR-RELATED"/>
    <property type="match status" value="1"/>
</dbReference>
<keyword evidence="7" id="KW-0297">G-protein coupled receptor</keyword>
<keyword evidence="16" id="KW-1185">Reference proteome</keyword>
<feature type="transmembrane region" description="Helical" evidence="13">
    <location>
        <begin position="485"/>
        <end position="510"/>
    </location>
</feature>
<keyword evidence="2" id="KW-1003">Cell membrane</keyword>
<evidence type="ECO:0000256" key="13">
    <source>
        <dbReference type="SAM" id="Phobius"/>
    </source>
</evidence>
<dbReference type="FunFam" id="1.20.1070.10:FF:000024">
    <property type="entry name" value="Olfactory receptor"/>
    <property type="match status" value="2"/>
</dbReference>
<keyword evidence="4 13" id="KW-0812">Transmembrane</keyword>
<dbReference type="InterPro" id="IPR000725">
    <property type="entry name" value="Olfact_rcpt"/>
</dbReference>
<dbReference type="GO" id="GO:0004930">
    <property type="term" value="F:G protein-coupled receptor activity"/>
    <property type="evidence" value="ECO:0007669"/>
    <property type="project" value="UniProtKB-KW"/>
</dbReference>
<evidence type="ECO:0000256" key="3">
    <source>
        <dbReference type="ARBA" id="ARBA00022606"/>
    </source>
</evidence>
<evidence type="ECO:0000256" key="8">
    <source>
        <dbReference type="ARBA" id="ARBA00023136"/>
    </source>
</evidence>
<comment type="caution">
    <text evidence="15">The sequence shown here is derived from an EMBL/GenBank/DDBJ whole genome shotgun (WGS) entry which is preliminary data.</text>
</comment>
<feature type="transmembrane region" description="Helical" evidence="13">
    <location>
        <begin position="186"/>
        <end position="218"/>
    </location>
</feature>
<evidence type="ECO:0000256" key="2">
    <source>
        <dbReference type="ARBA" id="ARBA00022475"/>
    </source>
</evidence>
<feature type="transmembrane region" description="Helical" evidence="13">
    <location>
        <begin position="134"/>
        <end position="157"/>
    </location>
</feature>
<evidence type="ECO:0000256" key="5">
    <source>
        <dbReference type="ARBA" id="ARBA00022725"/>
    </source>
</evidence>
<dbReference type="PRINTS" id="PR00245">
    <property type="entry name" value="OLFACTORYR"/>
</dbReference>
<dbReference type="Pfam" id="PF13853">
    <property type="entry name" value="7tm_4"/>
    <property type="match status" value="2"/>
</dbReference>
<dbReference type="GO" id="GO:0004984">
    <property type="term" value="F:olfactory receptor activity"/>
    <property type="evidence" value="ECO:0007669"/>
    <property type="project" value="InterPro"/>
</dbReference>
<evidence type="ECO:0000256" key="12">
    <source>
        <dbReference type="ARBA" id="ARBA00023224"/>
    </source>
</evidence>
<keyword evidence="3" id="KW-0716">Sensory transduction</keyword>
<name>A0A9D3LV24_ANGAN</name>
<keyword evidence="9" id="KW-1015">Disulfide bond</keyword>
<feature type="transmembrane region" description="Helical" evidence="13">
    <location>
        <begin position="56"/>
        <end position="80"/>
    </location>
</feature>
<evidence type="ECO:0000256" key="7">
    <source>
        <dbReference type="ARBA" id="ARBA00023040"/>
    </source>
</evidence>
<feature type="transmembrane region" description="Helical" evidence="13">
    <location>
        <begin position="20"/>
        <end position="44"/>
    </location>
</feature>
<keyword evidence="5" id="KW-0552">Olfaction</keyword>
<dbReference type="SUPFAM" id="SSF81321">
    <property type="entry name" value="Family A G protein-coupled receptor-like"/>
    <property type="match status" value="2"/>
</dbReference>
<feature type="transmembrane region" description="Helical" evidence="13">
    <location>
        <begin position="267"/>
        <end position="289"/>
    </location>
</feature>
<dbReference type="InterPro" id="IPR050939">
    <property type="entry name" value="Olfactory_GPCR1"/>
</dbReference>
<evidence type="ECO:0000256" key="10">
    <source>
        <dbReference type="ARBA" id="ARBA00023170"/>
    </source>
</evidence>
<evidence type="ECO:0000256" key="4">
    <source>
        <dbReference type="ARBA" id="ARBA00022692"/>
    </source>
</evidence>
<dbReference type="Proteomes" id="UP001044222">
    <property type="component" value="Chromosome 13"/>
</dbReference>
<evidence type="ECO:0000313" key="16">
    <source>
        <dbReference type="Proteomes" id="UP001044222"/>
    </source>
</evidence>
<dbReference type="PANTHER" id="PTHR24242">
    <property type="entry name" value="G-PROTEIN COUPLED RECEPTOR"/>
    <property type="match status" value="1"/>
</dbReference>
<dbReference type="InterPro" id="IPR017452">
    <property type="entry name" value="GPCR_Rhodpsn_7TM"/>
</dbReference>
<dbReference type="Gene3D" id="1.20.1070.10">
    <property type="entry name" value="Rhodopsin 7-helix transmembrane proteins"/>
    <property type="match status" value="2"/>
</dbReference>
<comment type="subcellular location">
    <subcellularLocation>
        <location evidence="1">Cell membrane</location>
        <topology evidence="1">Multi-pass membrane protein</topology>
    </subcellularLocation>
</comment>
<protein>
    <recommendedName>
        <fullName evidence="14">G-protein coupled receptors family 1 profile domain-containing protein</fullName>
    </recommendedName>
</protein>
<evidence type="ECO:0000256" key="11">
    <source>
        <dbReference type="ARBA" id="ARBA00023180"/>
    </source>
</evidence>
<feature type="transmembrane region" description="Helical" evidence="13">
    <location>
        <begin position="86"/>
        <end position="113"/>
    </location>
</feature>
<feature type="domain" description="G-protein coupled receptors family 1 profile" evidence="14">
    <location>
        <begin position="34"/>
        <end position="256"/>
    </location>
</feature>
<keyword evidence="11" id="KW-0325">Glycoprotein</keyword>
<evidence type="ECO:0000259" key="14">
    <source>
        <dbReference type="PROSITE" id="PS50262"/>
    </source>
</evidence>
<dbReference type="PROSITE" id="PS50262">
    <property type="entry name" value="G_PROTEIN_RECEP_F1_2"/>
    <property type="match status" value="2"/>
</dbReference>
<sequence length="557" mass="61821">MAITEFVIGGFDTVSNPVTIGIVMMVIYTLVMVANMANICFIALDKRLHKPMYLLVCNLAVVDMVYSSSCGPTMIGVLIAGVKTVAYVPCFLQMFAFHLGGVMEMFAIAGMAFDRLVAISSPLRYHSILTNVRTLLLMFSLWVVACAFVAILPGTVIPLPYCKTTLPYAFCDYAGLVRATCVDPNYYFFLVTVITFLLLFSTFSFIFLSYLKIVFAIFKMSSKTDRKKIKFRCTEHHPDKMETLNKTAFVASEFVIVGLDDVPHQKLVGAAILITLSLILLGSFANIGVITLSRPLHTPMYFFICTLALVDILYTSSVSVTMLNVLLGEDRTVPFGLCILQHFLFHLGTTMEPFTIALMAYDRLVAISNPLRYQSILTNARVFSLIAFTWAIGCAVSGTFTGFVGYLPFCRTNVLQYCFCEYASLVRAACVDPAYYFNTASVVFTVVLVGNFFLIVFSYVKIVYEVVKLSSTKDQRKVFNTCSSHLIVVVCFFVPKFLLIVVTRVGLVLTISTRNGLIICSTLGPSLVNPYIYCLKNKDIRGRLQGVFKGSVISPKS</sequence>
<evidence type="ECO:0000256" key="9">
    <source>
        <dbReference type="ARBA" id="ARBA00023157"/>
    </source>
</evidence>
<feature type="transmembrane region" description="Helical" evidence="13">
    <location>
        <begin position="516"/>
        <end position="535"/>
    </location>
</feature>
<dbReference type="InterPro" id="IPR000276">
    <property type="entry name" value="GPCR_Rhodpsn"/>
</dbReference>
<evidence type="ECO:0000313" key="15">
    <source>
        <dbReference type="EMBL" id="KAG5837529.1"/>
    </source>
</evidence>
<dbReference type="GO" id="GO:0005886">
    <property type="term" value="C:plasma membrane"/>
    <property type="evidence" value="ECO:0007669"/>
    <property type="project" value="UniProtKB-SubCell"/>
</dbReference>
<feature type="transmembrane region" description="Helical" evidence="13">
    <location>
        <begin position="301"/>
        <end position="327"/>
    </location>
</feature>
<organism evidence="15 16">
    <name type="scientific">Anguilla anguilla</name>
    <name type="common">European freshwater eel</name>
    <name type="synonym">Muraena anguilla</name>
    <dbReference type="NCBI Taxonomy" id="7936"/>
    <lineage>
        <taxon>Eukaryota</taxon>
        <taxon>Metazoa</taxon>
        <taxon>Chordata</taxon>
        <taxon>Craniata</taxon>
        <taxon>Vertebrata</taxon>
        <taxon>Euteleostomi</taxon>
        <taxon>Actinopterygii</taxon>
        <taxon>Neopterygii</taxon>
        <taxon>Teleostei</taxon>
        <taxon>Anguilliformes</taxon>
        <taxon>Anguillidae</taxon>
        <taxon>Anguilla</taxon>
    </lineage>
</organism>
<keyword evidence="8 13" id="KW-0472">Membrane</keyword>
<keyword evidence="12" id="KW-0807">Transducer</keyword>